<keyword evidence="4" id="KW-1185">Reference proteome</keyword>
<dbReference type="AlphaFoldDB" id="A0A7J6VB98"/>
<dbReference type="InterPro" id="IPR011990">
    <property type="entry name" value="TPR-like_helical_dom_sf"/>
</dbReference>
<gene>
    <name evidence="3" type="ORF">FRX31_028396</name>
</gene>
<dbReference type="PANTHER" id="PTHR47926">
    <property type="entry name" value="PENTATRICOPEPTIDE REPEAT-CONTAINING PROTEIN"/>
    <property type="match status" value="1"/>
</dbReference>
<dbReference type="InterPro" id="IPR002885">
    <property type="entry name" value="PPR_rpt"/>
</dbReference>
<dbReference type="Proteomes" id="UP000554482">
    <property type="component" value="Unassembled WGS sequence"/>
</dbReference>
<keyword evidence="1" id="KW-0677">Repeat</keyword>
<feature type="region of interest" description="Disordered" evidence="2">
    <location>
        <begin position="120"/>
        <end position="165"/>
    </location>
</feature>
<dbReference type="GO" id="GO:0003723">
    <property type="term" value="F:RNA binding"/>
    <property type="evidence" value="ECO:0007669"/>
    <property type="project" value="InterPro"/>
</dbReference>
<dbReference type="GO" id="GO:0009451">
    <property type="term" value="P:RNA modification"/>
    <property type="evidence" value="ECO:0007669"/>
    <property type="project" value="InterPro"/>
</dbReference>
<evidence type="ECO:0000256" key="2">
    <source>
        <dbReference type="SAM" id="MobiDB-lite"/>
    </source>
</evidence>
<dbReference type="PANTHER" id="PTHR47926:SF436">
    <property type="entry name" value="PENTATRICOPEPTIDE REPEAT-CONTAINING PROTEIN ELI1, CHLOROPLASTIC-LIKE ISOFORM X2"/>
    <property type="match status" value="1"/>
</dbReference>
<comment type="caution">
    <text evidence="3">The sequence shown here is derived from an EMBL/GenBank/DDBJ whole genome shotgun (WGS) entry which is preliminary data.</text>
</comment>
<dbReference type="OrthoDB" id="1731741at2759"/>
<evidence type="ECO:0000256" key="1">
    <source>
        <dbReference type="ARBA" id="ARBA00022737"/>
    </source>
</evidence>
<dbReference type="EMBL" id="JABWDY010035396">
    <property type="protein sequence ID" value="KAF5182017.1"/>
    <property type="molecule type" value="Genomic_DNA"/>
</dbReference>
<proteinExistence type="predicted"/>
<evidence type="ECO:0000313" key="4">
    <source>
        <dbReference type="Proteomes" id="UP000554482"/>
    </source>
</evidence>
<organism evidence="3 4">
    <name type="scientific">Thalictrum thalictroides</name>
    <name type="common">Rue-anemone</name>
    <name type="synonym">Anemone thalictroides</name>
    <dbReference type="NCBI Taxonomy" id="46969"/>
    <lineage>
        <taxon>Eukaryota</taxon>
        <taxon>Viridiplantae</taxon>
        <taxon>Streptophyta</taxon>
        <taxon>Embryophyta</taxon>
        <taxon>Tracheophyta</taxon>
        <taxon>Spermatophyta</taxon>
        <taxon>Magnoliopsida</taxon>
        <taxon>Ranunculales</taxon>
        <taxon>Ranunculaceae</taxon>
        <taxon>Thalictroideae</taxon>
        <taxon>Thalictrum</taxon>
    </lineage>
</organism>
<protein>
    <recommendedName>
        <fullName evidence="5">Pentatricopeptide repeat-containing protein</fullName>
    </recommendedName>
</protein>
<dbReference type="Gene3D" id="1.25.40.10">
    <property type="entry name" value="Tetratricopeptide repeat domain"/>
    <property type="match status" value="1"/>
</dbReference>
<evidence type="ECO:0000313" key="3">
    <source>
        <dbReference type="EMBL" id="KAF5182017.1"/>
    </source>
</evidence>
<name>A0A7J6VB98_THATH</name>
<sequence length="165" mass="18610">MKHYSCMVDLLGKAGLVEEAEQLVKSMPMEPDNVILGALFFAILSTQKYFEMNRQVEYHYNNTGFPLESYIYLFEGPPYNYAELYAQESMYRSMQMGSNKFEPSSSGNTSYFGYVHAHEEDEHVPESVEEPEPSVTHARANSNPTAPGSPEECIRSHSDASSSQV</sequence>
<evidence type="ECO:0008006" key="5">
    <source>
        <dbReference type="Google" id="ProtNLM"/>
    </source>
</evidence>
<dbReference type="InterPro" id="IPR046960">
    <property type="entry name" value="PPR_At4g14850-like_plant"/>
</dbReference>
<dbReference type="NCBIfam" id="TIGR00756">
    <property type="entry name" value="PPR"/>
    <property type="match status" value="1"/>
</dbReference>
<accession>A0A7J6VB98</accession>
<reference evidence="3 4" key="1">
    <citation type="submission" date="2020-06" db="EMBL/GenBank/DDBJ databases">
        <title>Transcriptomic and genomic resources for Thalictrum thalictroides and T. hernandezii: Facilitating candidate gene discovery in an emerging model plant lineage.</title>
        <authorList>
            <person name="Arias T."/>
            <person name="Riano-Pachon D.M."/>
            <person name="Di Stilio V.S."/>
        </authorList>
    </citation>
    <scope>NUCLEOTIDE SEQUENCE [LARGE SCALE GENOMIC DNA]</scope>
    <source>
        <strain evidence="4">cv. WT478/WT964</strain>
        <tissue evidence="3">Leaves</tissue>
    </source>
</reference>